<name>A0ABQ5CVJ3_9ASTR</name>
<proteinExistence type="predicted"/>
<feature type="region of interest" description="Disordered" evidence="1">
    <location>
        <begin position="46"/>
        <end position="74"/>
    </location>
</feature>
<comment type="caution">
    <text evidence="2">The sequence shown here is derived from an EMBL/GenBank/DDBJ whole genome shotgun (WGS) entry which is preliminary data.</text>
</comment>
<reference evidence="2" key="1">
    <citation type="journal article" date="2022" name="Int. J. Mol. Sci.">
        <title>Draft Genome of Tanacetum Coccineum: Genomic Comparison of Closely Related Tanacetum-Family Plants.</title>
        <authorList>
            <person name="Yamashiro T."/>
            <person name="Shiraishi A."/>
            <person name="Nakayama K."/>
            <person name="Satake H."/>
        </authorList>
    </citation>
    <scope>NUCLEOTIDE SEQUENCE</scope>
</reference>
<keyword evidence="3" id="KW-1185">Reference proteome</keyword>
<reference evidence="2" key="2">
    <citation type="submission" date="2022-01" db="EMBL/GenBank/DDBJ databases">
        <authorList>
            <person name="Yamashiro T."/>
            <person name="Shiraishi A."/>
            <person name="Satake H."/>
            <person name="Nakayama K."/>
        </authorList>
    </citation>
    <scope>NUCLEOTIDE SEQUENCE</scope>
</reference>
<gene>
    <name evidence="2" type="ORF">Tco_0911044</name>
</gene>
<evidence type="ECO:0000313" key="2">
    <source>
        <dbReference type="EMBL" id="GJT30769.1"/>
    </source>
</evidence>
<organism evidence="2 3">
    <name type="scientific">Tanacetum coccineum</name>
    <dbReference type="NCBI Taxonomy" id="301880"/>
    <lineage>
        <taxon>Eukaryota</taxon>
        <taxon>Viridiplantae</taxon>
        <taxon>Streptophyta</taxon>
        <taxon>Embryophyta</taxon>
        <taxon>Tracheophyta</taxon>
        <taxon>Spermatophyta</taxon>
        <taxon>Magnoliopsida</taxon>
        <taxon>eudicotyledons</taxon>
        <taxon>Gunneridae</taxon>
        <taxon>Pentapetalae</taxon>
        <taxon>asterids</taxon>
        <taxon>campanulids</taxon>
        <taxon>Asterales</taxon>
        <taxon>Asteraceae</taxon>
        <taxon>Asteroideae</taxon>
        <taxon>Anthemideae</taxon>
        <taxon>Anthemidinae</taxon>
        <taxon>Tanacetum</taxon>
    </lineage>
</organism>
<protein>
    <submittedName>
        <fullName evidence="2">Uncharacterized protein</fullName>
    </submittedName>
</protein>
<evidence type="ECO:0000256" key="1">
    <source>
        <dbReference type="SAM" id="MobiDB-lite"/>
    </source>
</evidence>
<accession>A0ABQ5CVJ3</accession>
<dbReference type="Proteomes" id="UP001151760">
    <property type="component" value="Unassembled WGS sequence"/>
</dbReference>
<evidence type="ECO:0000313" key="3">
    <source>
        <dbReference type="Proteomes" id="UP001151760"/>
    </source>
</evidence>
<dbReference type="EMBL" id="BQNB010014652">
    <property type="protein sequence ID" value="GJT30769.1"/>
    <property type="molecule type" value="Genomic_DNA"/>
</dbReference>
<sequence>MKEQACNKIKSNTKTQELKDKEFKDLASGKIVSLKILSRTWKLCPSNPEPGSRSKYHFAQQSPKRTDPFDGASGKIHHKSVKWEYNEKRETFQ</sequence>